<dbReference type="EMBL" id="JAQGEF010000014">
    <property type="protein sequence ID" value="MDA3615564.1"/>
    <property type="molecule type" value="Genomic_DNA"/>
</dbReference>
<feature type="signal peptide" evidence="1">
    <location>
        <begin position="1"/>
        <end position="19"/>
    </location>
</feature>
<evidence type="ECO:0000313" key="4">
    <source>
        <dbReference type="Proteomes" id="UP001210231"/>
    </source>
</evidence>
<dbReference type="RefSeq" id="WP_407031891.1">
    <property type="nucleotide sequence ID" value="NZ_JAQGEF010000014.1"/>
</dbReference>
<sequence>MKYFYVLLLTIINTFFASAQNSLLVNFGATNCGNNPPSFSLIKNPLSGNPEVLNTCALHTQLPDFYNVFIAYNPKDSKIYVADIRSEKTKIWRLDMGLPNTITCPNIINTQPDYEYDYVSNNFEFDNNGNLWSFSEYSQPAGTCKLDQFDVNTGKVLNTRILTFPLGLQPTAITSGDLCILPNGRMFATLGANPSRLYEIENYNASTPATAKFLTQLPQNCYGIAYLNGQLEITGFGENCYYFDYDISTNVLGSAKTFQNGQLPIDNSSITPSLGVTKELISANMVTETAYDLTYDIYVRNMGNVTLNNINVKEDLAKVFGAANISNVTASFLAGYNVANLRINPAFNGSTNTSLLMENQKLPNNTSSNNDYYFKIRVSLLVRNLSPNKVYYNSAIGTASINNVLQSIVIIDSSNNGNLAMIDPNNNGNPNEAGENIPTPFSIYSMPVTFLSFDGAVLSDKQHRLKWTVATPTENAKEFIVQYSTNGSLWQYLNRIAVDDPQQGTFEYSYLPDSDGPRLYRLKQVDLDGAFIYSNSILLQSRGNHLIGIYPNPVKDVLYINWGSEESVTVQLLNMNGQLLQTKSIVSGSNFINTQSLANGLYLLKIQTKDNSRVFKFVKQ</sequence>
<evidence type="ECO:0000259" key="2">
    <source>
        <dbReference type="Pfam" id="PF18962"/>
    </source>
</evidence>
<name>A0ABT4UL38_9BACT</name>
<dbReference type="InterPro" id="IPR026444">
    <property type="entry name" value="Secre_tail"/>
</dbReference>
<keyword evidence="1" id="KW-0732">Signal</keyword>
<evidence type="ECO:0000313" key="3">
    <source>
        <dbReference type="EMBL" id="MDA3615564.1"/>
    </source>
</evidence>
<proteinExistence type="predicted"/>
<accession>A0ABT4UL38</accession>
<reference evidence="3 4" key="1">
    <citation type="submission" date="2022-12" db="EMBL/GenBank/DDBJ databases">
        <title>Chitinophagaceae gen. sp. nov., a new member of the family Chitinophagaceae, isolated from soil in a chemical factory.</title>
        <authorList>
            <person name="Ke Z."/>
        </authorList>
    </citation>
    <scope>NUCLEOTIDE SEQUENCE [LARGE SCALE GENOMIC DNA]</scope>
    <source>
        <strain evidence="3 4">LY-5</strain>
    </source>
</reference>
<comment type="caution">
    <text evidence="3">The sequence shown here is derived from an EMBL/GenBank/DDBJ whole genome shotgun (WGS) entry which is preliminary data.</text>
</comment>
<feature type="domain" description="Secretion system C-terminal sorting" evidence="2">
    <location>
        <begin position="549"/>
        <end position="617"/>
    </location>
</feature>
<protein>
    <submittedName>
        <fullName evidence="3">T9SS type A sorting domain-containing protein</fullName>
    </submittedName>
</protein>
<organism evidence="3 4">
    <name type="scientific">Polluticaenibacter yanchengensis</name>
    <dbReference type="NCBI Taxonomy" id="3014562"/>
    <lineage>
        <taxon>Bacteria</taxon>
        <taxon>Pseudomonadati</taxon>
        <taxon>Bacteroidota</taxon>
        <taxon>Chitinophagia</taxon>
        <taxon>Chitinophagales</taxon>
        <taxon>Chitinophagaceae</taxon>
        <taxon>Polluticaenibacter</taxon>
    </lineage>
</organism>
<gene>
    <name evidence="3" type="ORF">O3P16_12155</name>
</gene>
<dbReference type="NCBIfam" id="TIGR04183">
    <property type="entry name" value="Por_Secre_tail"/>
    <property type="match status" value="1"/>
</dbReference>
<keyword evidence="4" id="KW-1185">Reference proteome</keyword>
<feature type="chain" id="PRO_5046036214" evidence="1">
    <location>
        <begin position="20"/>
        <end position="620"/>
    </location>
</feature>
<dbReference type="Proteomes" id="UP001210231">
    <property type="component" value="Unassembled WGS sequence"/>
</dbReference>
<dbReference type="Pfam" id="PF18962">
    <property type="entry name" value="Por_Secre_tail"/>
    <property type="match status" value="1"/>
</dbReference>
<evidence type="ECO:0000256" key="1">
    <source>
        <dbReference type="SAM" id="SignalP"/>
    </source>
</evidence>
<dbReference type="SUPFAM" id="SSF63829">
    <property type="entry name" value="Calcium-dependent phosphotriesterase"/>
    <property type="match status" value="1"/>
</dbReference>